<evidence type="ECO:0000313" key="5">
    <source>
        <dbReference type="Proteomes" id="UP000298663"/>
    </source>
</evidence>
<protein>
    <recommendedName>
        <fullName evidence="3">SLED domain-containing protein</fullName>
    </recommendedName>
</protein>
<dbReference type="InterPro" id="IPR004092">
    <property type="entry name" value="Mbt"/>
</dbReference>
<dbReference type="Proteomes" id="UP000298663">
    <property type="component" value="Unassembled WGS sequence"/>
</dbReference>
<evidence type="ECO:0000259" key="3">
    <source>
        <dbReference type="Pfam" id="PF12140"/>
    </source>
</evidence>
<feature type="compositionally biased region" description="Acidic residues" evidence="2">
    <location>
        <begin position="136"/>
        <end position="147"/>
    </location>
</feature>
<comment type="caution">
    <text evidence="4">The sequence shown here is derived from an EMBL/GenBank/DDBJ whole genome shotgun (WGS) entry which is preliminary data.</text>
</comment>
<feature type="domain" description="SLED" evidence="3">
    <location>
        <begin position="608"/>
        <end position="644"/>
    </location>
</feature>
<feature type="repeat" description="MBT" evidence="1">
    <location>
        <begin position="313"/>
        <end position="413"/>
    </location>
</feature>
<feature type="region of interest" description="Disordered" evidence="2">
    <location>
        <begin position="111"/>
        <end position="205"/>
    </location>
</feature>
<dbReference type="Gene3D" id="3.90.1150.190">
    <property type="entry name" value="SLED domain"/>
    <property type="match status" value="1"/>
</dbReference>
<feature type="compositionally biased region" description="Basic and acidic residues" evidence="2">
    <location>
        <begin position="148"/>
        <end position="158"/>
    </location>
</feature>
<proteinExistence type="predicted"/>
<dbReference type="PROSITE" id="PS51079">
    <property type="entry name" value="MBT"/>
    <property type="match status" value="1"/>
</dbReference>
<dbReference type="Pfam" id="PF02820">
    <property type="entry name" value="MBT"/>
    <property type="match status" value="2"/>
</dbReference>
<accession>A0A4U5NVM3</accession>
<dbReference type="GO" id="GO:0005634">
    <property type="term" value="C:nucleus"/>
    <property type="evidence" value="ECO:0007669"/>
    <property type="project" value="InterPro"/>
</dbReference>
<evidence type="ECO:0000256" key="1">
    <source>
        <dbReference type="PROSITE-ProRule" id="PRU00459"/>
    </source>
</evidence>
<dbReference type="InterPro" id="IPR021987">
    <property type="entry name" value="SLED"/>
</dbReference>
<dbReference type="Gene3D" id="2.30.30.140">
    <property type="match status" value="2"/>
</dbReference>
<dbReference type="InterPro" id="IPR038348">
    <property type="entry name" value="SLED_sf"/>
</dbReference>
<reference evidence="4 5" key="2">
    <citation type="journal article" date="2019" name="G3 (Bethesda)">
        <title>Hybrid Assembly of the Genome of the Entomopathogenic Nematode Steinernema carpocapsae Identifies the X-Chromosome.</title>
        <authorList>
            <person name="Serra L."/>
            <person name="Macchietto M."/>
            <person name="Macias-Munoz A."/>
            <person name="McGill C.J."/>
            <person name="Rodriguez I.M."/>
            <person name="Rodriguez B."/>
            <person name="Murad R."/>
            <person name="Mortazavi A."/>
        </authorList>
    </citation>
    <scope>NUCLEOTIDE SEQUENCE [LARGE SCALE GENOMIC DNA]</scope>
    <source>
        <strain evidence="4 5">ALL</strain>
    </source>
</reference>
<dbReference type="OrthoDB" id="5871951at2759"/>
<dbReference type="GO" id="GO:0006355">
    <property type="term" value="P:regulation of DNA-templated transcription"/>
    <property type="evidence" value="ECO:0007669"/>
    <property type="project" value="InterPro"/>
</dbReference>
<dbReference type="Pfam" id="PF12140">
    <property type="entry name" value="SLED"/>
    <property type="match status" value="1"/>
</dbReference>
<dbReference type="SMART" id="SM00561">
    <property type="entry name" value="MBT"/>
    <property type="match status" value="1"/>
</dbReference>
<evidence type="ECO:0000313" key="4">
    <source>
        <dbReference type="EMBL" id="TKR87261.1"/>
    </source>
</evidence>
<dbReference type="STRING" id="34508.A0A4U5NVM3"/>
<feature type="compositionally biased region" description="Low complexity" evidence="2">
    <location>
        <begin position="123"/>
        <end position="135"/>
    </location>
</feature>
<evidence type="ECO:0000256" key="2">
    <source>
        <dbReference type="SAM" id="MobiDB-lite"/>
    </source>
</evidence>
<reference evidence="4 5" key="1">
    <citation type="journal article" date="2015" name="Genome Biol.">
        <title>Comparative genomics of Steinernema reveals deeply conserved gene regulatory networks.</title>
        <authorList>
            <person name="Dillman A.R."/>
            <person name="Macchietto M."/>
            <person name="Porter C.F."/>
            <person name="Rogers A."/>
            <person name="Williams B."/>
            <person name="Antoshechkin I."/>
            <person name="Lee M.M."/>
            <person name="Goodwin Z."/>
            <person name="Lu X."/>
            <person name="Lewis E.E."/>
            <person name="Goodrich-Blair H."/>
            <person name="Stock S.P."/>
            <person name="Adams B.J."/>
            <person name="Sternberg P.W."/>
            <person name="Mortazavi A."/>
        </authorList>
    </citation>
    <scope>NUCLEOTIDE SEQUENCE [LARGE SCALE GENOMIC DNA]</scope>
    <source>
        <strain evidence="4 5">ALL</strain>
    </source>
</reference>
<dbReference type="EMBL" id="AZBU02000003">
    <property type="protein sequence ID" value="TKR87261.1"/>
    <property type="molecule type" value="Genomic_DNA"/>
</dbReference>
<dbReference type="SUPFAM" id="SSF63748">
    <property type="entry name" value="Tudor/PWWP/MBT"/>
    <property type="match status" value="3"/>
</dbReference>
<organism evidence="4 5">
    <name type="scientific">Steinernema carpocapsae</name>
    <name type="common">Entomopathogenic nematode</name>
    <dbReference type="NCBI Taxonomy" id="34508"/>
    <lineage>
        <taxon>Eukaryota</taxon>
        <taxon>Metazoa</taxon>
        <taxon>Ecdysozoa</taxon>
        <taxon>Nematoda</taxon>
        <taxon>Chromadorea</taxon>
        <taxon>Rhabditida</taxon>
        <taxon>Tylenchina</taxon>
        <taxon>Panagrolaimomorpha</taxon>
        <taxon>Strongyloidoidea</taxon>
        <taxon>Steinernematidae</taxon>
        <taxon>Steinernema</taxon>
    </lineage>
</organism>
<dbReference type="CDD" id="cd20095">
    <property type="entry name" value="MBT_SFMBT_rpt3"/>
    <property type="match status" value="1"/>
</dbReference>
<keyword evidence="5" id="KW-1185">Reference proteome</keyword>
<gene>
    <name evidence="4" type="ORF">L596_011687</name>
</gene>
<dbReference type="AlphaFoldDB" id="A0A4U5NVM3"/>
<name>A0A4U5NVM3_STECR</name>
<sequence length="647" mass="74527">MTSTSNQAVPALRWNVFMDQTALQPATDPALFKHHHFLRKTVAERCLIPGTLTAVRFDDDRWIRVKVEQVCFRQVLVGEVDGDDVIDWFPLERCCYPDRIPDEAEDFLGFRTPSSSIHEDDASTSTADLSSVALSEENEEEGEGNEPQDDRTSERDPDTESLEPEDEGRYREGENPESQDPENPESGFQQNRTEEGPPAEGEPKLYRIKRQLMSKPMEPKRWDFLANVTHEYFQQLATRQLIDLIREGQYFEVQDRTDPLTVYIVCIKEIYGGVVKVVHPATATFEVVLITSERCHRVGWCLSQECQKTRYAPDSQPWLEQAKIKPTPDIIFEFSKIGNHKFETGMMVEMLDYRTRTAFYPGYVCDVINNHYFLVKIVRDMQNDDEVVICHKKQYFIFPCGFCQRNNLRLTTPTGKRLCLPYSSIYSAFFSGFGENEFTWGEFASRLKLICFAPEALFSLPKLLKPIHKMRHLELFAVTNGQPVCYPATITRTLKHLIWIHMDADSAANPSLIYTSQSDIFFPCGYADKSGLGLIEMHKFQTLRPITNQKHNDRYNLFPTFSSMRSPIFIGSKRSYLPDVWLHSEFSEQLSIFLPIPIPGDLWIPSLIVNRHCYPGPFLNQNRVTSLRHHYGPGPMPQLIKQIFGIS</sequence>